<dbReference type="InParanoid" id="A0A0H2RQR6"/>
<dbReference type="EMBL" id="KQ085945">
    <property type="protein sequence ID" value="KLO14320.1"/>
    <property type="molecule type" value="Genomic_DNA"/>
</dbReference>
<sequence>MSNLPGPGRLLGNFYSKAGSSLERGLRKLVTGASSRRELVRAKSIVNQQDSLDNLLLSSNISDAERACDALLICARSNDRDLQAKAFESIIFFTIFLFPVFRPSLKIVYKRRGVPIDVDVRSWKREGIEYNTEWLYFYKLASRCLDTDPNSMVETAARFSDSDFRKFSLSNFEELLSNCRNSTDFLLSCRFIFVRWHANALHLYVKKNGFGDPVLIKFATTFVGKCEGYFTQDIIPDQFVEAGIPLRTAISFISDMWETLKSNEFGALAKDDSQTLVWNEIFKLHSLLYGHEHFKKRLISNGPKIAKSWGELCRERLPKAEHAEIREKLLLLGRTKTA</sequence>
<evidence type="ECO:0000313" key="2">
    <source>
        <dbReference type="Proteomes" id="UP000053477"/>
    </source>
</evidence>
<gene>
    <name evidence="1" type="ORF">SCHPADRAFT_939618</name>
</gene>
<dbReference type="AlphaFoldDB" id="A0A0H2RQR6"/>
<name>A0A0H2RQR6_9AGAM</name>
<accession>A0A0H2RQR6</accession>
<keyword evidence="2" id="KW-1185">Reference proteome</keyword>
<organism evidence="1 2">
    <name type="scientific">Schizopora paradoxa</name>
    <dbReference type="NCBI Taxonomy" id="27342"/>
    <lineage>
        <taxon>Eukaryota</taxon>
        <taxon>Fungi</taxon>
        <taxon>Dikarya</taxon>
        <taxon>Basidiomycota</taxon>
        <taxon>Agaricomycotina</taxon>
        <taxon>Agaricomycetes</taxon>
        <taxon>Hymenochaetales</taxon>
        <taxon>Schizoporaceae</taxon>
        <taxon>Schizopora</taxon>
    </lineage>
</organism>
<dbReference type="OrthoDB" id="3054074at2759"/>
<evidence type="ECO:0000313" key="1">
    <source>
        <dbReference type="EMBL" id="KLO14320.1"/>
    </source>
</evidence>
<proteinExistence type="predicted"/>
<reference evidence="1 2" key="1">
    <citation type="submission" date="2015-04" db="EMBL/GenBank/DDBJ databases">
        <title>Complete genome sequence of Schizopora paradoxa KUC8140, a cosmopolitan wood degrader in East Asia.</title>
        <authorList>
            <consortium name="DOE Joint Genome Institute"/>
            <person name="Min B."/>
            <person name="Park H."/>
            <person name="Jang Y."/>
            <person name="Kim J.-J."/>
            <person name="Kim K.H."/>
            <person name="Pangilinan J."/>
            <person name="Lipzen A."/>
            <person name="Riley R."/>
            <person name="Grigoriev I.V."/>
            <person name="Spatafora J.W."/>
            <person name="Choi I.-G."/>
        </authorList>
    </citation>
    <scope>NUCLEOTIDE SEQUENCE [LARGE SCALE GENOMIC DNA]</scope>
    <source>
        <strain evidence="1 2">KUC8140</strain>
    </source>
</reference>
<protein>
    <submittedName>
        <fullName evidence="1">Uncharacterized protein</fullName>
    </submittedName>
</protein>
<dbReference type="Proteomes" id="UP000053477">
    <property type="component" value="Unassembled WGS sequence"/>
</dbReference>